<name>A0A1V2JC74_PSEAZ</name>
<evidence type="ECO:0000256" key="1">
    <source>
        <dbReference type="SAM" id="Phobius"/>
    </source>
</evidence>
<keyword evidence="4" id="KW-1185">Reference proteome</keyword>
<reference evidence="2 4" key="1">
    <citation type="submission" date="2016-10" db="EMBL/GenBank/DDBJ databases">
        <title>Pseudomonas lactis sp. nov. and Pseudomonas paralactis sp. nov., isolated from bovine raw milk.</title>
        <authorList>
            <person name="Von Neubeck M."/>
            <person name="Huptas C."/>
            <person name="Glueck C."/>
            <person name="Krewinkel M."/>
            <person name="Stoeckel M."/>
            <person name="Stressler T."/>
            <person name="Fischer L."/>
            <person name="Hinrichs J."/>
            <person name="Scherer S."/>
            <person name="Wenning M."/>
        </authorList>
    </citation>
    <scope>NUCLEOTIDE SEQUENCE [LARGE SCALE GENOMIC DNA]</scope>
    <source>
        <strain evidence="2 4">DSM 18862</strain>
    </source>
</reference>
<sequence>MLGTVSALVLLLVVPGPTNTLLLRAGVLFGFAASWRLALIECLAYLLQVSVWGGALLYIAAWSPWAVKATQLVAAAYLLYLSCMLWQRKNSVASPTCDRFSGPYFFLLTVMNPKGLLIVSFIAPMDAFVTLQGYVAFMSTLALVILPVGAAWILFGSRFAGIRGNWLTPLKINRATSIAIGCFAAIMVGRLADSVMH</sequence>
<feature type="transmembrane region" description="Helical" evidence="1">
    <location>
        <begin position="175"/>
        <end position="192"/>
    </location>
</feature>
<dbReference type="OrthoDB" id="6710777at2"/>
<feature type="transmembrane region" description="Helical" evidence="1">
    <location>
        <begin position="134"/>
        <end position="155"/>
    </location>
</feature>
<dbReference type="EMBL" id="MNPV01000006">
    <property type="protein sequence ID" value="ONH42855.1"/>
    <property type="molecule type" value="Genomic_DNA"/>
</dbReference>
<evidence type="ECO:0000313" key="3">
    <source>
        <dbReference type="EMBL" id="ONH46727.1"/>
    </source>
</evidence>
<comment type="caution">
    <text evidence="2">The sequence shown here is derived from an EMBL/GenBank/DDBJ whole genome shotgun (WGS) entry which is preliminary data.</text>
</comment>
<dbReference type="AlphaFoldDB" id="A0A1V2JC74"/>
<protein>
    <submittedName>
        <fullName evidence="2">Threonine transporter RhtB</fullName>
    </submittedName>
</protein>
<dbReference type="GeneID" id="57378084"/>
<proteinExistence type="predicted"/>
<keyword evidence="1" id="KW-0472">Membrane</keyword>
<gene>
    <name evidence="3" type="ORF">BLL37_07605</name>
    <name evidence="2" type="ORF">BLL37_20445</name>
</gene>
<keyword evidence="1" id="KW-0812">Transmembrane</keyword>
<evidence type="ECO:0000313" key="2">
    <source>
        <dbReference type="EMBL" id="ONH42855.1"/>
    </source>
</evidence>
<feature type="transmembrane region" description="Helical" evidence="1">
    <location>
        <begin position="72"/>
        <end position="88"/>
    </location>
</feature>
<keyword evidence="1" id="KW-1133">Transmembrane helix</keyword>
<feature type="transmembrane region" description="Helical" evidence="1">
    <location>
        <begin position="100"/>
        <end position="122"/>
    </location>
</feature>
<feature type="transmembrane region" description="Helical" evidence="1">
    <location>
        <begin position="35"/>
        <end position="60"/>
    </location>
</feature>
<dbReference type="EMBL" id="MNPV01000002">
    <property type="protein sequence ID" value="ONH46727.1"/>
    <property type="molecule type" value="Genomic_DNA"/>
</dbReference>
<evidence type="ECO:0000313" key="4">
    <source>
        <dbReference type="Proteomes" id="UP000188559"/>
    </source>
</evidence>
<dbReference type="Proteomes" id="UP000188559">
    <property type="component" value="Unassembled WGS sequence"/>
</dbReference>
<accession>A0A1V2JC74</accession>
<dbReference type="RefSeq" id="WP_071496954.1">
    <property type="nucleotide sequence ID" value="NZ_LT629702.1"/>
</dbReference>
<organism evidence="2 4">
    <name type="scientific">Pseudomonas azotoformans</name>
    <dbReference type="NCBI Taxonomy" id="47878"/>
    <lineage>
        <taxon>Bacteria</taxon>
        <taxon>Pseudomonadati</taxon>
        <taxon>Pseudomonadota</taxon>
        <taxon>Gammaproteobacteria</taxon>
        <taxon>Pseudomonadales</taxon>
        <taxon>Pseudomonadaceae</taxon>
        <taxon>Pseudomonas</taxon>
    </lineage>
</organism>